<dbReference type="GeneID" id="66739247"/>
<dbReference type="EMBL" id="CP038908">
    <property type="protein sequence ID" value="QGO04194.1"/>
    <property type="molecule type" value="Genomic_DNA"/>
</dbReference>
<dbReference type="Pfam" id="PF03572">
    <property type="entry name" value="Peptidase_S41"/>
    <property type="match status" value="1"/>
</dbReference>
<evidence type="ECO:0000256" key="2">
    <source>
        <dbReference type="ARBA" id="ARBA00022670"/>
    </source>
</evidence>
<name>A0A9Q6PR80_PISSA</name>
<dbReference type="InterPro" id="IPR055210">
    <property type="entry name" value="CtpA/B_N"/>
</dbReference>
<dbReference type="NCBIfam" id="TIGR00225">
    <property type="entry name" value="prc"/>
    <property type="match status" value="1"/>
</dbReference>
<gene>
    <name evidence="6" type="primary">ctpB</name>
    <name evidence="6" type="ORF">Psal009_00049</name>
</gene>
<dbReference type="GO" id="GO:0030288">
    <property type="term" value="C:outer membrane-bounded periplasmic space"/>
    <property type="evidence" value="ECO:0007669"/>
    <property type="project" value="TreeGrafter"/>
</dbReference>
<evidence type="ECO:0000256" key="4">
    <source>
        <dbReference type="ARBA" id="ARBA00022825"/>
    </source>
</evidence>
<dbReference type="SMART" id="SM00245">
    <property type="entry name" value="TSPc"/>
    <property type="match status" value="1"/>
</dbReference>
<dbReference type="Gene3D" id="3.30.750.44">
    <property type="match status" value="1"/>
</dbReference>
<keyword evidence="7" id="KW-1185">Reference proteome</keyword>
<dbReference type="PANTHER" id="PTHR32060">
    <property type="entry name" value="TAIL-SPECIFIC PROTEASE"/>
    <property type="match status" value="1"/>
</dbReference>
<dbReference type="Gene3D" id="3.90.226.10">
    <property type="entry name" value="2-enoyl-CoA Hydratase, Chain A, domain 1"/>
    <property type="match status" value="1"/>
</dbReference>
<evidence type="ECO:0000256" key="1">
    <source>
        <dbReference type="ARBA" id="ARBA00009179"/>
    </source>
</evidence>
<accession>A0A9Q6PR80</accession>
<dbReference type="SUPFAM" id="SSF50156">
    <property type="entry name" value="PDZ domain-like"/>
    <property type="match status" value="1"/>
</dbReference>
<dbReference type="InterPro" id="IPR005151">
    <property type="entry name" value="Tail-specific_protease"/>
</dbReference>
<dbReference type="InterPro" id="IPR004447">
    <property type="entry name" value="Peptidase_S41A"/>
</dbReference>
<evidence type="ECO:0000313" key="7">
    <source>
        <dbReference type="Proteomes" id="UP000422232"/>
    </source>
</evidence>
<keyword evidence="3 5" id="KW-0378">Hydrolase</keyword>
<dbReference type="EC" id="3.4.21.102" evidence="6"/>
<dbReference type="PANTHER" id="PTHR32060:SF30">
    <property type="entry name" value="CARBOXY-TERMINAL PROCESSING PROTEASE CTPA"/>
    <property type="match status" value="1"/>
</dbReference>
<evidence type="ECO:0000256" key="5">
    <source>
        <dbReference type="RuleBase" id="RU004404"/>
    </source>
</evidence>
<dbReference type="CDD" id="cd07560">
    <property type="entry name" value="Peptidase_S41_CPP"/>
    <property type="match status" value="1"/>
</dbReference>
<dbReference type="InterPro" id="IPR001478">
    <property type="entry name" value="PDZ"/>
</dbReference>
<keyword evidence="4 5" id="KW-0720">Serine protease</keyword>
<evidence type="ECO:0000313" key="6">
    <source>
        <dbReference type="EMBL" id="QGO04194.1"/>
    </source>
</evidence>
<sequence length="435" mass="48261">MKRLLKYLMCCLMPSLLMTLSVSASAQQQQPLPVEDLQRFVRSLDMVKRYYVQEINDKKVFENAIRGMLSGLDPHSAYLDKRDYQDLQVSTSGKFGGLGIEVTMERDVVKVISPIDDTPAYQAGIQSGDLIIKIDETPVRGLKLRDAVDKMRGDIGEKVTLTILRKGEKKPLLVDVIRDRIVVRSVKSKIYDESYGYIRVSQFQEKTGRDLIKVIKSMKKSSKGKIKGLVLDLRNNPGGLLNSAVDVAEVFLEKSDLKKNKKIVYAKGRFPGSSIEEVVQDSDLTGGVPIVVLVNGGSASASEIVAGALQDHHRAVVMGTKTFGKGSVQTILPLPDKTALKMTTALYYTPKGRSIQAKGIEPDIKVERLKIKIDEEKDISTISEADLDKHLAAVSPEKKNKTKNSSDQLVEKDYQLYSAINLLKGMTVVNPKKYM</sequence>
<dbReference type="Pfam" id="PF22694">
    <property type="entry name" value="CtpB_N-like"/>
    <property type="match status" value="1"/>
</dbReference>
<dbReference type="Proteomes" id="UP000422232">
    <property type="component" value="Chromosome"/>
</dbReference>
<dbReference type="GO" id="GO:0006508">
    <property type="term" value="P:proteolysis"/>
    <property type="evidence" value="ECO:0007669"/>
    <property type="project" value="UniProtKB-KW"/>
</dbReference>
<evidence type="ECO:0000256" key="3">
    <source>
        <dbReference type="ARBA" id="ARBA00022801"/>
    </source>
</evidence>
<dbReference type="CDD" id="cd06782">
    <property type="entry name" value="cpPDZ_CPP-like"/>
    <property type="match status" value="1"/>
</dbReference>
<reference evidence="6 7" key="1">
    <citation type="submission" date="2019-04" db="EMBL/GenBank/DDBJ databases">
        <title>Complete genome sequencing of Piscirickettsia salmonis strain Psal-009.</title>
        <authorList>
            <person name="Schober I."/>
            <person name="Bunk B."/>
            <person name="Sproer C."/>
            <person name="Carril G.P."/>
            <person name="Riedel T."/>
            <person name="Flores-Herrera P.A."/>
            <person name="Nourdin-Galindo G."/>
            <person name="Marshall S.H."/>
            <person name="Overmann J."/>
        </authorList>
    </citation>
    <scope>NUCLEOTIDE SEQUENCE [LARGE SCALE GENOMIC DNA]</scope>
    <source>
        <strain evidence="6 7">Psal-009</strain>
    </source>
</reference>
<dbReference type="AlphaFoldDB" id="A0A9Q6PR80"/>
<proteinExistence type="inferred from homology"/>
<dbReference type="PROSITE" id="PS50106">
    <property type="entry name" value="PDZ"/>
    <property type="match status" value="1"/>
</dbReference>
<dbReference type="FunFam" id="2.30.42.10:FF:000063">
    <property type="entry name" value="Peptidase, S41 family"/>
    <property type="match status" value="1"/>
</dbReference>
<comment type="similarity">
    <text evidence="1 5">Belongs to the peptidase S41A family.</text>
</comment>
<dbReference type="InterPro" id="IPR036034">
    <property type="entry name" value="PDZ_sf"/>
</dbReference>
<dbReference type="Gene3D" id="2.30.42.10">
    <property type="match status" value="1"/>
</dbReference>
<dbReference type="RefSeq" id="WP_016211200.1">
    <property type="nucleotide sequence ID" value="NZ_CP012413.1"/>
</dbReference>
<organism evidence="6 7">
    <name type="scientific">Piscirickettsia salmonis</name>
    <dbReference type="NCBI Taxonomy" id="1238"/>
    <lineage>
        <taxon>Bacteria</taxon>
        <taxon>Pseudomonadati</taxon>
        <taxon>Pseudomonadota</taxon>
        <taxon>Gammaproteobacteria</taxon>
        <taxon>Thiotrichales</taxon>
        <taxon>Piscirickettsiaceae</taxon>
        <taxon>Piscirickettsia</taxon>
    </lineage>
</organism>
<dbReference type="Pfam" id="PF13180">
    <property type="entry name" value="PDZ_2"/>
    <property type="match status" value="1"/>
</dbReference>
<dbReference type="GO" id="GO:0007165">
    <property type="term" value="P:signal transduction"/>
    <property type="evidence" value="ECO:0007669"/>
    <property type="project" value="TreeGrafter"/>
</dbReference>
<dbReference type="GO" id="GO:0004252">
    <property type="term" value="F:serine-type endopeptidase activity"/>
    <property type="evidence" value="ECO:0007669"/>
    <property type="project" value="UniProtKB-EC"/>
</dbReference>
<dbReference type="InterPro" id="IPR029045">
    <property type="entry name" value="ClpP/crotonase-like_dom_sf"/>
</dbReference>
<keyword evidence="2 5" id="KW-0645">Protease</keyword>
<protein>
    <submittedName>
        <fullName evidence="6">Carboxy-terminal processing protease CtpB</fullName>
        <ecNumber evidence="6">3.4.21.102</ecNumber>
    </submittedName>
</protein>
<dbReference type="FunFam" id="3.90.226.10:FF:000029">
    <property type="entry name" value="Peptidase, S41 family"/>
    <property type="match status" value="1"/>
</dbReference>
<dbReference type="SUPFAM" id="SSF52096">
    <property type="entry name" value="ClpP/crotonase"/>
    <property type="match status" value="1"/>
</dbReference>
<dbReference type="SMART" id="SM00228">
    <property type="entry name" value="PDZ"/>
    <property type="match status" value="1"/>
</dbReference>